<dbReference type="PANTHER" id="PTHR34276">
    <property type="entry name" value="MINI-RIBONUCLEASE 3"/>
    <property type="match status" value="1"/>
</dbReference>
<dbReference type="HAMAP" id="MF_01468">
    <property type="entry name" value="RNase_Mini_III"/>
    <property type="match status" value="1"/>
</dbReference>
<dbReference type="PIRSF" id="PIRSF005520">
    <property type="entry name" value="UCP005520"/>
    <property type="match status" value="1"/>
</dbReference>
<dbReference type="EC" id="3.1.26.-" evidence="4"/>
<comment type="subcellular location">
    <subcellularLocation>
        <location evidence="4">Cytoplasm</location>
    </subcellularLocation>
</comment>
<dbReference type="InterPro" id="IPR036389">
    <property type="entry name" value="RNase_III_sf"/>
</dbReference>
<dbReference type="EMBL" id="PZZP01000003">
    <property type="protein sequence ID" value="PTM54719.1"/>
    <property type="molecule type" value="Genomic_DNA"/>
</dbReference>
<dbReference type="Pfam" id="PF00636">
    <property type="entry name" value="Ribonuclease_3"/>
    <property type="match status" value="1"/>
</dbReference>
<accession>A0A2T4Z1S3</accession>
<gene>
    <name evidence="4" type="primary">mrnC</name>
    <name evidence="6" type="ORF">C8J48_3371</name>
</gene>
<comment type="cofactor">
    <cofactor evidence="4">
        <name>Mg(2+)</name>
        <dbReference type="ChEBI" id="CHEBI:18420"/>
    </cofactor>
</comment>
<keyword evidence="4" id="KW-0694">RNA-binding</keyword>
<keyword evidence="3 4" id="KW-0378">Hydrolase</keyword>
<dbReference type="AlphaFoldDB" id="A0A2T4Z1S3"/>
<keyword evidence="7" id="KW-1185">Reference proteome</keyword>
<comment type="subunit">
    <text evidence="4">Homodimer.</text>
</comment>
<dbReference type="SUPFAM" id="SSF69065">
    <property type="entry name" value="RNase III domain-like"/>
    <property type="match status" value="1"/>
</dbReference>
<keyword evidence="4" id="KW-0460">Magnesium</keyword>
<evidence type="ECO:0000313" key="7">
    <source>
        <dbReference type="Proteomes" id="UP000241639"/>
    </source>
</evidence>
<feature type="domain" description="RNase III" evidence="5">
    <location>
        <begin position="25"/>
        <end position="121"/>
    </location>
</feature>
<dbReference type="GO" id="GO:0019843">
    <property type="term" value="F:rRNA binding"/>
    <property type="evidence" value="ECO:0007669"/>
    <property type="project" value="UniProtKB-UniRule"/>
</dbReference>
<organism evidence="6 7">
    <name type="scientific">Desmospora activa DSM 45169</name>
    <dbReference type="NCBI Taxonomy" id="1121389"/>
    <lineage>
        <taxon>Bacteria</taxon>
        <taxon>Bacillati</taxon>
        <taxon>Bacillota</taxon>
        <taxon>Bacilli</taxon>
        <taxon>Bacillales</taxon>
        <taxon>Thermoactinomycetaceae</taxon>
        <taxon>Desmospora</taxon>
    </lineage>
</organism>
<dbReference type="GO" id="GO:0006364">
    <property type="term" value="P:rRNA processing"/>
    <property type="evidence" value="ECO:0007669"/>
    <property type="project" value="UniProtKB-UniRule"/>
</dbReference>
<keyword evidence="4" id="KW-0963">Cytoplasm</keyword>
<dbReference type="Proteomes" id="UP000241639">
    <property type="component" value="Unassembled WGS sequence"/>
</dbReference>
<proteinExistence type="inferred from homology"/>
<dbReference type="PANTHER" id="PTHR34276:SF1">
    <property type="entry name" value="MINI-RIBONUCLEASE 3"/>
    <property type="match status" value="1"/>
</dbReference>
<keyword evidence="4" id="KW-0699">rRNA-binding</keyword>
<protein>
    <recommendedName>
        <fullName evidence="4">Mini-ribonuclease 3</fullName>
        <shortName evidence="4">Mini-3</shortName>
        <shortName evidence="4">Mini-RNase 3</shortName>
        <ecNumber evidence="4">3.1.26.-</ecNumber>
    </recommendedName>
    <alternativeName>
        <fullName evidence="4">Mini-RNase III</fullName>
        <shortName evidence="4">Mini-III</shortName>
    </alternativeName>
</protein>
<comment type="similarity">
    <text evidence="4">Belongs to the MrnC RNase family.</text>
</comment>
<sequence>MKRLHMWMTEEVGAKRAEELNPLLLAYLGDAVYEVFIRYHLVAQGKIRPNELHGRAVQFVSAVSQARAVHQIEHLLTDEEKDILRRGRNAKSGGVPKNAKASEYRTSTGLETLIGYWHLKGEAERLQDIMEQVILALEEGEGDGT</sequence>
<comment type="function">
    <text evidence="4">Involved in correct processing of both the 5' and 3' ends of 23S rRNA precursor. Processes 30S rRNA precursor transcript even in absence of ribonuclease 3 (Rnc); Rnc processes 30S rRNA into smaller rRNA precursors.</text>
</comment>
<dbReference type="InterPro" id="IPR008226">
    <property type="entry name" value="Mini3_fam"/>
</dbReference>
<keyword evidence="4" id="KW-0690">Ribosome biogenesis</keyword>
<dbReference type="Gene3D" id="1.10.1520.10">
    <property type="entry name" value="Ribonuclease III domain"/>
    <property type="match status" value="1"/>
</dbReference>
<keyword evidence="1 4" id="KW-0540">Nuclease</keyword>
<keyword evidence="4" id="KW-0698">rRNA processing</keyword>
<evidence type="ECO:0000256" key="3">
    <source>
        <dbReference type="ARBA" id="ARBA00022801"/>
    </source>
</evidence>
<dbReference type="RefSeq" id="WP_245891267.1">
    <property type="nucleotide sequence ID" value="NZ_PZZP01000003.1"/>
</dbReference>
<keyword evidence="2 4" id="KW-0255">Endonuclease</keyword>
<name>A0A2T4Z1S3_9BACL</name>
<evidence type="ECO:0000256" key="4">
    <source>
        <dbReference type="HAMAP-Rule" id="MF_01468"/>
    </source>
</evidence>
<evidence type="ECO:0000259" key="5">
    <source>
        <dbReference type="Pfam" id="PF00636"/>
    </source>
</evidence>
<dbReference type="GO" id="GO:0004525">
    <property type="term" value="F:ribonuclease III activity"/>
    <property type="evidence" value="ECO:0007669"/>
    <property type="project" value="InterPro"/>
</dbReference>
<evidence type="ECO:0000256" key="2">
    <source>
        <dbReference type="ARBA" id="ARBA00022759"/>
    </source>
</evidence>
<feature type="active site" evidence="4">
    <location>
        <position position="30"/>
    </location>
</feature>
<dbReference type="GO" id="GO:0005737">
    <property type="term" value="C:cytoplasm"/>
    <property type="evidence" value="ECO:0007669"/>
    <property type="project" value="UniProtKB-SubCell"/>
</dbReference>
<comment type="caution">
    <text evidence="6">The sequence shown here is derived from an EMBL/GenBank/DDBJ whole genome shotgun (WGS) entry which is preliminary data.</text>
</comment>
<reference evidence="6 7" key="1">
    <citation type="submission" date="2018-04" db="EMBL/GenBank/DDBJ databases">
        <title>Genomic Encyclopedia of Archaeal and Bacterial Type Strains, Phase II (KMG-II): from individual species to whole genera.</title>
        <authorList>
            <person name="Goeker M."/>
        </authorList>
    </citation>
    <scope>NUCLEOTIDE SEQUENCE [LARGE SCALE GENOMIC DNA]</scope>
    <source>
        <strain evidence="6 7">DSM 45169</strain>
    </source>
</reference>
<evidence type="ECO:0000256" key="1">
    <source>
        <dbReference type="ARBA" id="ARBA00022722"/>
    </source>
</evidence>
<dbReference type="InterPro" id="IPR000999">
    <property type="entry name" value="RNase_III_dom"/>
</dbReference>
<evidence type="ECO:0000313" key="6">
    <source>
        <dbReference type="EMBL" id="PTM54719.1"/>
    </source>
</evidence>